<evidence type="ECO:0000256" key="2">
    <source>
        <dbReference type="ARBA" id="ARBA00004687"/>
    </source>
</evidence>
<sequence length="365" mass="39826">MAILLYYVAVAKVFSGFSYSACEWDCGWYIGIASAGYDLHPHLGGNDNGQANWAFFPLFPLLLRAIHAATGFSYQLCGVVLNNALFPLMAVASALYLKTKRRETNAYMTVLVFLASPFSLYFRVPFTETLYGILLIALLFLLRGERTWLASAVAAFFTASRPTAAPLLAVLGGARMVAHCLQARIQGTDTVRSVARAVAQCLLLGSVGGIGLLGYMLYLHVHVGDALAFKHIEAAWGRHPGNPVAHILHGLRARDLTAAAFLPGHEESLTYFALACLVAACLVLWAFLSGFVLESVLVALTLLLSTATGLWSSTRYIYANPVTLMLVSAFLQKLPRPVFSLILCVFSMVQALFVILWYQGSRFLM</sequence>
<evidence type="ECO:0000256" key="1">
    <source>
        <dbReference type="ARBA" id="ARBA00004477"/>
    </source>
</evidence>
<evidence type="ECO:0000256" key="10">
    <source>
        <dbReference type="SAM" id="Phobius"/>
    </source>
</evidence>
<dbReference type="RefSeq" id="WP_176639942.1">
    <property type="nucleotide sequence ID" value="NZ_JABXXP010000134.1"/>
</dbReference>
<evidence type="ECO:0000256" key="4">
    <source>
        <dbReference type="ARBA" id="ARBA00022676"/>
    </source>
</evidence>
<keyword evidence="6 10" id="KW-0812">Transmembrane</keyword>
<evidence type="ECO:0000256" key="8">
    <source>
        <dbReference type="ARBA" id="ARBA00022989"/>
    </source>
</evidence>
<dbReference type="Proteomes" id="UP000534870">
    <property type="component" value="Unassembled WGS sequence"/>
</dbReference>
<feature type="transmembrane region" description="Helical" evidence="10">
    <location>
        <begin position="194"/>
        <end position="218"/>
    </location>
</feature>
<feature type="transmembrane region" description="Helical" evidence="10">
    <location>
        <begin position="148"/>
        <end position="173"/>
    </location>
</feature>
<evidence type="ECO:0000313" key="11">
    <source>
        <dbReference type="EMBL" id="NVN11205.1"/>
    </source>
</evidence>
<feature type="transmembrane region" description="Helical" evidence="10">
    <location>
        <begin position="338"/>
        <end position="358"/>
    </location>
</feature>
<dbReference type="UniPathway" id="UPA00196"/>
<name>A0A7Y7IWN6_9PROT</name>
<dbReference type="PANTHER" id="PTHR12468">
    <property type="entry name" value="GPI MANNOSYLTRANSFERASE 2"/>
    <property type="match status" value="1"/>
</dbReference>
<dbReference type="InterPro" id="IPR007315">
    <property type="entry name" value="PIG-V/Gpi18"/>
</dbReference>
<dbReference type="AlphaFoldDB" id="A0A7Y7IWN6"/>
<comment type="subcellular location">
    <subcellularLocation>
        <location evidence="1">Endoplasmic reticulum membrane</location>
        <topology evidence="1">Multi-pass membrane protein</topology>
    </subcellularLocation>
</comment>
<feature type="transmembrane region" description="Helical" evidence="10">
    <location>
        <begin position="109"/>
        <end position="142"/>
    </location>
</feature>
<keyword evidence="5" id="KW-0808">Transferase</keyword>
<gene>
    <name evidence="11" type="ORF">HUK84_08645</name>
</gene>
<dbReference type="GO" id="GO:0004376">
    <property type="term" value="F:GPI mannosyltransferase activity"/>
    <property type="evidence" value="ECO:0007669"/>
    <property type="project" value="InterPro"/>
</dbReference>
<dbReference type="GO" id="GO:0006506">
    <property type="term" value="P:GPI anchor biosynthetic process"/>
    <property type="evidence" value="ECO:0007669"/>
    <property type="project" value="UniProtKB-UniPathway"/>
</dbReference>
<keyword evidence="8 10" id="KW-1133">Transmembrane helix</keyword>
<keyword evidence="7" id="KW-0256">Endoplasmic reticulum</keyword>
<dbReference type="GO" id="GO:0000009">
    <property type="term" value="F:alpha-1,6-mannosyltransferase activity"/>
    <property type="evidence" value="ECO:0007669"/>
    <property type="project" value="InterPro"/>
</dbReference>
<accession>A0A7Y7IWN6</accession>
<proteinExistence type="predicted"/>
<evidence type="ECO:0000256" key="9">
    <source>
        <dbReference type="ARBA" id="ARBA00023136"/>
    </source>
</evidence>
<dbReference type="EMBL" id="JABXXP010000134">
    <property type="protein sequence ID" value="NVN11205.1"/>
    <property type="molecule type" value="Genomic_DNA"/>
</dbReference>
<evidence type="ECO:0008006" key="13">
    <source>
        <dbReference type="Google" id="ProtNLM"/>
    </source>
</evidence>
<feature type="transmembrane region" description="Helical" evidence="10">
    <location>
        <begin position="295"/>
        <end position="318"/>
    </location>
</feature>
<dbReference type="PANTHER" id="PTHR12468:SF2">
    <property type="entry name" value="GPI MANNOSYLTRANSFERASE 2"/>
    <property type="match status" value="1"/>
</dbReference>
<evidence type="ECO:0000256" key="5">
    <source>
        <dbReference type="ARBA" id="ARBA00022679"/>
    </source>
</evidence>
<protein>
    <recommendedName>
        <fullName evidence="13">Glycosyltransferase RgtA/B/C/D-like domain-containing protein</fullName>
    </recommendedName>
</protein>
<evidence type="ECO:0000313" key="12">
    <source>
        <dbReference type="Proteomes" id="UP000534870"/>
    </source>
</evidence>
<comment type="caution">
    <text evidence="11">The sequence shown here is derived from an EMBL/GenBank/DDBJ whole genome shotgun (WGS) entry which is preliminary data.</text>
</comment>
<reference evidence="11 12" key="1">
    <citation type="submission" date="2020-06" db="EMBL/GenBank/DDBJ databases">
        <title>Description of novel acetic acid bacteria.</title>
        <authorList>
            <person name="Sombolestani A."/>
        </authorList>
    </citation>
    <scope>NUCLEOTIDE SEQUENCE [LARGE SCALE GENOMIC DNA]</scope>
    <source>
        <strain evidence="11 12">LMG 31431</strain>
    </source>
</reference>
<keyword evidence="9 10" id="KW-0472">Membrane</keyword>
<feature type="transmembrane region" description="Helical" evidence="10">
    <location>
        <begin position="72"/>
        <end position="97"/>
    </location>
</feature>
<organism evidence="11 12">
    <name type="scientific">Nguyenibacter vanlangensis</name>
    <dbReference type="NCBI Taxonomy" id="1216886"/>
    <lineage>
        <taxon>Bacteria</taxon>
        <taxon>Pseudomonadati</taxon>
        <taxon>Pseudomonadota</taxon>
        <taxon>Alphaproteobacteria</taxon>
        <taxon>Acetobacterales</taxon>
        <taxon>Acetobacteraceae</taxon>
        <taxon>Nguyenibacter</taxon>
    </lineage>
</organism>
<feature type="transmembrane region" description="Helical" evidence="10">
    <location>
        <begin position="269"/>
        <end position="288"/>
    </location>
</feature>
<dbReference type="GO" id="GO:0031501">
    <property type="term" value="C:mannosyltransferase complex"/>
    <property type="evidence" value="ECO:0007669"/>
    <property type="project" value="TreeGrafter"/>
</dbReference>
<evidence type="ECO:0000256" key="6">
    <source>
        <dbReference type="ARBA" id="ARBA00022692"/>
    </source>
</evidence>
<comment type="pathway">
    <text evidence="2">Glycolipid biosynthesis; glycosylphosphatidylinositol-anchor biosynthesis.</text>
</comment>
<evidence type="ECO:0000256" key="7">
    <source>
        <dbReference type="ARBA" id="ARBA00022824"/>
    </source>
</evidence>
<evidence type="ECO:0000256" key="3">
    <source>
        <dbReference type="ARBA" id="ARBA00022502"/>
    </source>
</evidence>
<keyword evidence="3" id="KW-0337">GPI-anchor biosynthesis</keyword>
<dbReference type="GO" id="GO:0016020">
    <property type="term" value="C:membrane"/>
    <property type="evidence" value="ECO:0007669"/>
    <property type="project" value="GOC"/>
</dbReference>
<keyword evidence="4" id="KW-0328">Glycosyltransferase</keyword>